<sequence>MLLLGVTQEWVYEGELARERTKNRRWRRLYEVLAKATHGEVMWLAVKVGTACGGGVATCMLSACRGGWPRPGPLQGRPAMAWYLQGAIGNGQPARASRQWLARKGLHPAGSPTASKGCGASRRGGRPLAGRLSTAKGNCRLHKGSDDSGVVRVKED</sequence>
<reference evidence="2 3" key="1">
    <citation type="journal article" date="2014" name="Agronomy (Basel)">
        <title>A Draft Genome Sequence for Ensete ventricosum, the Drought-Tolerant Tree Against Hunger.</title>
        <authorList>
            <person name="Harrison J."/>
            <person name="Moore K.A."/>
            <person name="Paszkiewicz K."/>
            <person name="Jones T."/>
            <person name="Grant M."/>
            <person name="Ambacheew D."/>
            <person name="Muzemil S."/>
            <person name="Studholme D.J."/>
        </authorList>
    </citation>
    <scope>NUCLEOTIDE SEQUENCE [LARGE SCALE GENOMIC DNA]</scope>
</reference>
<dbReference type="Proteomes" id="UP000287651">
    <property type="component" value="Unassembled WGS sequence"/>
</dbReference>
<evidence type="ECO:0000256" key="1">
    <source>
        <dbReference type="SAM" id="MobiDB-lite"/>
    </source>
</evidence>
<feature type="region of interest" description="Disordered" evidence="1">
    <location>
        <begin position="105"/>
        <end position="156"/>
    </location>
</feature>
<comment type="caution">
    <text evidence="2">The sequence shown here is derived from an EMBL/GenBank/DDBJ whole genome shotgun (WGS) entry which is preliminary data.</text>
</comment>
<evidence type="ECO:0000313" key="3">
    <source>
        <dbReference type="Proteomes" id="UP000287651"/>
    </source>
</evidence>
<dbReference type="EMBL" id="AMZH03020173">
    <property type="protein sequence ID" value="RRT39442.1"/>
    <property type="molecule type" value="Genomic_DNA"/>
</dbReference>
<gene>
    <name evidence="2" type="ORF">B296_00018224</name>
</gene>
<accession>A0A426XJ07</accession>
<proteinExistence type="predicted"/>
<evidence type="ECO:0000313" key="2">
    <source>
        <dbReference type="EMBL" id="RRT39442.1"/>
    </source>
</evidence>
<name>A0A426XJ07_ENSVE</name>
<dbReference type="AlphaFoldDB" id="A0A426XJ07"/>
<organism evidence="2 3">
    <name type="scientific">Ensete ventricosum</name>
    <name type="common">Abyssinian banana</name>
    <name type="synonym">Musa ensete</name>
    <dbReference type="NCBI Taxonomy" id="4639"/>
    <lineage>
        <taxon>Eukaryota</taxon>
        <taxon>Viridiplantae</taxon>
        <taxon>Streptophyta</taxon>
        <taxon>Embryophyta</taxon>
        <taxon>Tracheophyta</taxon>
        <taxon>Spermatophyta</taxon>
        <taxon>Magnoliopsida</taxon>
        <taxon>Liliopsida</taxon>
        <taxon>Zingiberales</taxon>
        <taxon>Musaceae</taxon>
        <taxon>Ensete</taxon>
    </lineage>
</organism>
<protein>
    <submittedName>
        <fullName evidence="2">Uncharacterized protein</fullName>
    </submittedName>
</protein>